<keyword evidence="3" id="KW-0540">Nuclease</keyword>
<keyword evidence="5" id="KW-0255">Endonuclease</keyword>
<evidence type="ECO:0000313" key="9">
    <source>
        <dbReference type="Proteomes" id="UP000184267"/>
    </source>
</evidence>
<evidence type="ECO:0000256" key="7">
    <source>
        <dbReference type="ARBA" id="ARBA00022833"/>
    </source>
</evidence>
<dbReference type="AlphaFoldDB" id="A0A1M2V2G9"/>
<gene>
    <name evidence="8" type="ORF">TRAPUB_7803</name>
</gene>
<evidence type="ECO:0000256" key="4">
    <source>
        <dbReference type="ARBA" id="ARBA00022723"/>
    </source>
</evidence>
<dbReference type="GO" id="GO:0042781">
    <property type="term" value="F:3'-tRNA processing endoribonuclease activity"/>
    <property type="evidence" value="ECO:0007669"/>
    <property type="project" value="InterPro"/>
</dbReference>
<dbReference type="InterPro" id="IPR047151">
    <property type="entry name" value="RNZ2-like"/>
</dbReference>
<name>A0A1M2V2G9_TRAPU</name>
<keyword evidence="6" id="KW-0378">Hydrolase</keyword>
<dbReference type="PANTHER" id="PTHR12553">
    <property type="entry name" value="ZINC PHOSPHODIESTERASE ELAC PROTEIN 2"/>
    <property type="match status" value="1"/>
</dbReference>
<evidence type="ECO:0000256" key="2">
    <source>
        <dbReference type="ARBA" id="ARBA00022694"/>
    </source>
</evidence>
<dbReference type="STRING" id="154538.A0A1M2V2G9"/>
<dbReference type="OrthoDB" id="527344at2759"/>
<comment type="caution">
    <text evidence="8">The sequence shown here is derived from an EMBL/GenBank/DDBJ whole genome shotgun (WGS) entry which is preliminary data.</text>
</comment>
<reference evidence="8 9" key="1">
    <citation type="submission" date="2016-10" db="EMBL/GenBank/DDBJ databases">
        <title>Genome sequence of the basidiomycete white-rot fungus Trametes pubescens.</title>
        <authorList>
            <person name="Makela M.R."/>
            <person name="Granchi Z."/>
            <person name="Peng M."/>
            <person name="De Vries R.P."/>
            <person name="Grigoriev I."/>
            <person name="Riley R."/>
            <person name="Hilden K."/>
        </authorList>
    </citation>
    <scope>NUCLEOTIDE SEQUENCE [LARGE SCALE GENOMIC DNA]</scope>
    <source>
        <strain evidence="8 9">FBCC735</strain>
    </source>
</reference>
<evidence type="ECO:0000256" key="5">
    <source>
        <dbReference type="ARBA" id="ARBA00022759"/>
    </source>
</evidence>
<evidence type="ECO:0000256" key="6">
    <source>
        <dbReference type="ARBA" id="ARBA00022801"/>
    </source>
</evidence>
<dbReference type="GO" id="GO:1990180">
    <property type="term" value="P:mitochondrial tRNA 3'-end processing"/>
    <property type="evidence" value="ECO:0007669"/>
    <property type="project" value="TreeGrafter"/>
</dbReference>
<evidence type="ECO:0000256" key="1">
    <source>
        <dbReference type="ARBA" id="ARBA00001947"/>
    </source>
</evidence>
<dbReference type="GO" id="GO:0005739">
    <property type="term" value="C:mitochondrion"/>
    <property type="evidence" value="ECO:0007669"/>
    <property type="project" value="TreeGrafter"/>
</dbReference>
<keyword evidence="2" id="KW-0819">tRNA processing</keyword>
<evidence type="ECO:0000256" key="3">
    <source>
        <dbReference type="ARBA" id="ARBA00022722"/>
    </source>
</evidence>
<evidence type="ECO:0000313" key="8">
    <source>
        <dbReference type="EMBL" id="OJT01747.1"/>
    </source>
</evidence>
<comment type="cofactor">
    <cofactor evidence="1">
        <name>Zn(2+)</name>
        <dbReference type="ChEBI" id="CHEBI:29105"/>
    </cofactor>
</comment>
<sequence>MNAQNVLLTHFSARYPGMPPRRGDGPSAGGDPVVGIAFDFTRLRLGDMWKLNAYLPAIHQMFDEFGEEDPMEIDLTKLQ</sequence>
<keyword evidence="7" id="KW-0862">Zinc</keyword>
<organism evidence="8 9">
    <name type="scientific">Trametes pubescens</name>
    <name type="common">White-rot fungus</name>
    <dbReference type="NCBI Taxonomy" id="154538"/>
    <lineage>
        <taxon>Eukaryota</taxon>
        <taxon>Fungi</taxon>
        <taxon>Dikarya</taxon>
        <taxon>Basidiomycota</taxon>
        <taxon>Agaricomycotina</taxon>
        <taxon>Agaricomycetes</taxon>
        <taxon>Polyporales</taxon>
        <taxon>Polyporaceae</taxon>
        <taxon>Trametes</taxon>
    </lineage>
</organism>
<accession>A0A1M2V2G9</accession>
<keyword evidence="9" id="KW-1185">Reference proteome</keyword>
<dbReference type="GO" id="GO:0046872">
    <property type="term" value="F:metal ion binding"/>
    <property type="evidence" value="ECO:0007669"/>
    <property type="project" value="UniProtKB-KW"/>
</dbReference>
<proteinExistence type="predicted"/>
<dbReference type="EMBL" id="MNAD01001723">
    <property type="protein sequence ID" value="OJT01747.1"/>
    <property type="molecule type" value="Genomic_DNA"/>
</dbReference>
<dbReference type="PANTHER" id="PTHR12553:SF49">
    <property type="entry name" value="ZINC PHOSPHODIESTERASE ELAC PROTEIN 2"/>
    <property type="match status" value="1"/>
</dbReference>
<protein>
    <submittedName>
        <fullName evidence="8">Uncharacterized protein</fullName>
    </submittedName>
</protein>
<keyword evidence="4" id="KW-0479">Metal-binding</keyword>
<dbReference type="Proteomes" id="UP000184267">
    <property type="component" value="Unassembled WGS sequence"/>
</dbReference>